<comment type="caution">
    <text evidence="1">The sequence shown here is derived from an EMBL/GenBank/DDBJ whole genome shotgun (WGS) entry which is preliminary data.</text>
</comment>
<dbReference type="AlphaFoldDB" id="A0AAV1KTZ6"/>
<sequence length="129" mass="15084">MEDDMAVAVLFTEFRNDLWQTNASIPFCINRSLSLKRNSRNMAGFGDKRRHHFFATLRARTIFVGFNSFSNTQTRDSFFVSGLYAYIQDSSSDTMLCTAFEDPAWNLSRVLTHQQLKRKLKNIKDTHYR</sequence>
<name>A0AAV1KTZ6_9NEOP</name>
<protein>
    <submittedName>
        <fullName evidence="1">Uncharacterized protein</fullName>
    </submittedName>
</protein>
<gene>
    <name evidence="1" type="ORF">PARMNEM_LOCUS6767</name>
</gene>
<proteinExistence type="predicted"/>
<dbReference type="EMBL" id="CAVLGL010000079">
    <property type="protein sequence ID" value="CAK1585724.1"/>
    <property type="molecule type" value="Genomic_DNA"/>
</dbReference>
<evidence type="ECO:0000313" key="1">
    <source>
        <dbReference type="EMBL" id="CAK1585724.1"/>
    </source>
</evidence>
<dbReference type="Proteomes" id="UP001314205">
    <property type="component" value="Unassembled WGS sequence"/>
</dbReference>
<organism evidence="1 2">
    <name type="scientific">Parnassius mnemosyne</name>
    <name type="common">clouded apollo</name>
    <dbReference type="NCBI Taxonomy" id="213953"/>
    <lineage>
        <taxon>Eukaryota</taxon>
        <taxon>Metazoa</taxon>
        <taxon>Ecdysozoa</taxon>
        <taxon>Arthropoda</taxon>
        <taxon>Hexapoda</taxon>
        <taxon>Insecta</taxon>
        <taxon>Pterygota</taxon>
        <taxon>Neoptera</taxon>
        <taxon>Endopterygota</taxon>
        <taxon>Lepidoptera</taxon>
        <taxon>Glossata</taxon>
        <taxon>Ditrysia</taxon>
        <taxon>Papilionoidea</taxon>
        <taxon>Papilionidae</taxon>
        <taxon>Parnassiinae</taxon>
        <taxon>Parnassini</taxon>
        <taxon>Parnassius</taxon>
        <taxon>Driopa</taxon>
    </lineage>
</organism>
<keyword evidence="2" id="KW-1185">Reference proteome</keyword>
<accession>A0AAV1KTZ6</accession>
<reference evidence="1 2" key="1">
    <citation type="submission" date="2023-11" db="EMBL/GenBank/DDBJ databases">
        <authorList>
            <person name="Hedman E."/>
            <person name="Englund M."/>
            <person name="Stromberg M."/>
            <person name="Nyberg Akerstrom W."/>
            <person name="Nylinder S."/>
            <person name="Jareborg N."/>
            <person name="Kallberg Y."/>
            <person name="Kronander E."/>
        </authorList>
    </citation>
    <scope>NUCLEOTIDE SEQUENCE [LARGE SCALE GENOMIC DNA]</scope>
</reference>
<evidence type="ECO:0000313" key="2">
    <source>
        <dbReference type="Proteomes" id="UP001314205"/>
    </source>
</evidence>